<dbReference type="Gene3D" id="1.20.120.450">
    <property type="entry name" value="dinb family like domain"/>
    <property type="match status" value="1"/>
</dbReference>
<reference evidence="4 5" key="1">
    <citation type="submission" date="2016-11" db="EMBL/GenBank/DDBJ databases">
        <authorList>
            <person name="Jaros S."/>
            <person name="Januszkiewicz K."/>
            <person name="Wedrychowicz H."/>
        </authorList>
    </citation>
    <scope>NUCLEOTIDE SEQUENCE [LARGE SCALE GENOMIC DNA]</scope>
    <source>
        <strain evidence="4 5">DSM 18119</strain>
    </source>
</reference>
<evidence type="ECO:0000256" key="2">
    <source>
        <dbReference type="ARBA" id="ARBA00022723"/>
    </source>
</evidence>
<dbReference type="InterPro" id="IPR034660">
    <property type="entry name" value="DinB/YfiT-like"/>
</dbReference>
<dbReference type="Proteomes" id="UP000184048">
    <property type="component" value="Unassembled WGS sequence"/>
</dbReference>
<dbReference type="GO" id="GO:0046872">
    <property type="term" value="F:metal ion binding"/>
    <property type="evidence" value="ECO:0007669"/>
    <property type="project" value="UniProtKB-KW"/>
</dbReference>
<feature type="binding site" evidence="3">
    <location>
        <position position="137"/>
    </location>
    <ligand>
        <name>a divalent metal cation</name>
        <dbReference type="ChEBI" id="CHEBI:60240"/>
    </ligand>
</feature>
<proteinExistence type="inferred from homology"/>
<accession>A0A1M5BK24</accession>
<feature type="binding site" evidence="3">
    <location>
        <position position="133"/>
    </location>
    <ligand>
        <name>a divalent metal cation</name>
        <dbReference type="ChEBI" id="CHEBI:60240"/>
    </ligand>
</feature>
<dbReference type="InterPro" id="IPR007837">
    <property type="entry name" value="DinB"/>
</dbReference>
<keyword evidence="5" id="KW-1185">Reference proteome</keyword>
<evidence type="ECO:0000256" key="3">
    <source>
        <dbReference type="PIRSR" id="PIRSR607837-1"/>
    </source>
</evidence>
<dbReference type="AlphaFoldDB" id="A0A1M5BK24"/>
<evidence type="ECO:0000313" key="4">
    <source>
        <dbReference type="EMBL" id="SHF42816.1"/>
    </source>
</evidence>
<comment type="similarity">
    <text evidence="1">Belongs to the DinB family.</text>
</comment>
<evidence type="ECO:0000256" key="1">
    <source>
        <dbReference type="ARBA" id="ARBA00008635"/>
    </source>
</evidence>
<dbReference type="STRING" id="1121884.SAMN02745131_02619"/>
<feature type="binding site" evidence="3">
    <location>
        <position position="46"/>
    </location>
    <ligand>
        <name>a divalent metal cation</name>
        <dbReference type="ChEBI" id="CHEBI:60240"/>
    </ligand>
</feature>
<gene>
    <name evidence="4" type="ORF">SAMN02745131_02619</name>
</gene>
<sequence>MLNQSIIAELKQEAVQTKKILEKVPFDQWQWKPHQKSMALGRLASHVAELPKWITMCINTDELDFSKRGYKANVFESREQLLQQLDENVQEALSTLEKTSDAQLQENWTLRNGEHVIFTLPKINVIRSAAMNHMIHHRGQLSVFLRLLDIPVPGMYGPSADES</sequence>
<dbReference type="SUPFAM" id="SSF109854">
    <property type="entry name" value="DinB/YfiT-like putative metalloenzymes"/>
    <property type="match status" value="1"/>
</dbReference>
<evidence type="ECO:0000313" key="5">
    <source>
        <dbReference type="Proteomes" id="UP000184048"/>
    </source>
</evidence>
<dbReference type="RefSeq" id="WP_072835784.1">
    <property type="nucleotide sequence ID" value="NZ_FQUU01000010.1"/>
</dbReference>
<protein>
    <submittedName>
        <fullName evidence="4">Uncharacterized damage-inducible protein DinB (Forms a four-helix bundle)</fullName>
    </submittedName>
</protein>
<name>A0A1M5BK24_9BACT</name>
<organism evidence="4 5">
    <name type="scientific">Flavisolibacter ginsengisoli DSM 18119</name>
    <dbReference type="NCBI Taxonomy" id="1121884"/>
    <lineage>
        <taxon>Bacteria</taxon>
        <taxon>Pseudomonadati</taxon>
        <taxon>Bacteroidota</taxon>
        <taxon>Chitinophagia</taxon>
        <taxon>Chitinophagales</taxon>
        <taxon>Chitinophagaceae</taxon>
        <taxon>Flavisolibacter</taxon>
    </lineage>
</organism>
<dbReference type="EMBL" id="FQUU01000010">
    <property type="protein sequence ID" value="SHF42816.1"/>
    <property type="molecule type" value="Genomic_DNA"/>
</dbReference>
<keyword evidence="2 3" id="KW-0479">Metal-binding</keyword>
<dbReference type="Pfam" id="PF05163">
    <property type="entry name" value="DinB"/>
    <property type="match status" value="1"/>
</dbReference>
<dbReference type="OrthoDB" id="119432at2"/>